<feature type="region of interest" description="Disordered" evidence="1">
    <location>
        <begin position="129"/>
        <end position="149"/>
    </location>
</feature>
<protein>
    <submittedName>
        <fullName evidence="2">(spotted green pufferfish) hypothetical protein</fullName>
    </submittedName>
</protein>
<dbReference type="EMBL" id="CAAE01006565">
    <property type="protein sequence ID" value="CAF89207.1"/>
    <property type="molecule type" value="Genomic_DNA"/>
</dbReference>
<reference evidence="2" key="2">
    <citation type="submission" date="2004-02" db="EMBL/GenBank/DDBJ databases">
        <authorList>
            <consortium name="Genoscope"/>
            <consortium name="Whitehead Institute Centre for Genome Research"/>
        </authorList>
    </citation>
    <scope>NUCLEOTIDE SEQUENCE</scope>
</reference>
<feature type="compositionally biased region" description="Polar residues" evidence="1">
    <location>
        <begin position="136"/>
        <end position="149"/>
    </location>
</feature>
<evidence type="ECO:0000313" key="2">
    <source>
        <dbReference type="EMBL" id="CAF89207.1"/>
    </source>
</evidence>
<proteinExistence type="predicted"/>
<feature type="non-terminal residue" evidence="2">
    <location>
        <position position="1"/>
    </location>
</feature>
<reference evidence="2" key="1">
    <citation type="journal article" date="2004" name="Nature">
        <title>Genome duplication in the teleost fish Tetraodon nigroviridis reveals the early vertebrate proto-karyotype.</title>
        <authorList>
            <person name="Jaillon O."/>
            <person name="Aury J.-M."/>
            <person name="Brunet F."/>
            <person name="Petit J.-L."/>
            <person name="Stange-Thomann N."/>
            <person name="Mauceli E."/>
            <person name="Bouneau L."/>
            <person name="Fischer C."/>
            <person name="Ozouf-Costaz C."/>
            <person name="Bernot A."/>
            <person name="Nicaud S."/>
            <person name="Jaffe D."/>
            <person name="Fisher S."/>
            <person name="Lutfalla G."/>
            <person name="Dossat C."/>
            <person name="Segurens B."/>
            <person name="Dasilva C."/>
            <person name="Salanoubat M."/>
            <person name="Levy M."/>
            <person name="Boudet N."/>
            <person name="Castellano S."/>
            <person name="Anthouard V."/>
            <person name="Jubin C."/>
            <person name="Castelli V."/>
            <person name="Katinka M."/>
            <person name="Vacherie B."/>
            <person name="Biemont C."/>
            <person name="Skalli Z."/>
            <person name="Cattolico L."/>
            <person name="Poulain J."/>
            <person name="De Berardinis V."/>
            <person name="Cruaud C."/>
            <person name="Duprat S."/>
            <person name="Brottier P."/>
            <person name="Coutanceau J.-P."/>
            <person name="Gouzy J."/>
            <person name="Parra G."/>
            <person name="Lardier G."/>
            <person name="Chapple C."/>
            <person name="McKernan K.J."/>
            <person name="McEwan P."/>
            <person name="Bosak S."/>
            <person name="Kellis M."/>
            <person name="Volff J.-N."/>
            <person name="Guigo R."/>
            <person name="Zody M.C."/>
            <person name="Mesirov J."/>
            <person name="Lindblad-Toh K."/>
            <person name="Birren B."/>
            <person name="Nusbaum C."/>
            <person name="Kahn D."/>
            <person name="Robinson-Rechavi M."/>
            <person name="Laudet V."/>
            <person name="Schachter V."/>
            <person name="Quetier F."/>
            <person name="Saurin W."/>
            <person name="Scarpelli C."/>
            <person name="Wincker P."/>
            <person name="Lander E.S."/>
            <person name="Weissenbach J."/>
            <person name="Roest Crollius H."/>
        </authorList>
    </citation>
    <scope>NUCLEOTIDE SEQUENCE [LARGE SCALE GENOMIC DNA]</scope>
</reference>
<accession>Q4TD25</accession>
<name>Q4TD25_TETNG</name>
<sequence length="149" mass="16747">DWHLWEKAVKTSRAMFVPAEVLWVKPVLSRRILRCCVFKASRTGSTTGSWRCPSRGPTSGWTSTSSAPGTTARERLWRARAAEPHRHAAGLRGGDADLLRRRADAPARLPLRLHTGAVPRLLDRRGSQHHPVLHVSSPSRVQSPHRNWF</sequence>
<dbReference type="KEGG" id="tng:GSTEN00003024G001"/>
<organism evidence="2">
    <name type="scientific">Tetraodon nigroviridis</name>
    <name type="common">Spotted green pufferfish</name>
    <name type="synonym">Chelonodon nigroviridis</name>
    <dbReference type="NCBI Taxonomy" id="99883"/>
    <lineage>
        <taxon>Eukaryota</taxon>
        <taxon>Metazoa</taxon>
        <taxon>Chordata</taxon>
        <taxon>Craniata</taxon>
        <taxon>Vertebrata</taxon>
        <taxon>Euteleostomi</taxon>
        <taxon>Actinopterygii</taxon>
        <taxon>Neopterygii</taxon>
        <taxon>Teleostei</taxon>
        <taxon>Neoteleostei</taxon>
        <taxon>Acanthomorphata</taxon>
        <taxon>Eupercaria</taxon>
        <taxon>Tetraodontiformes</taxon>
        <taxon>Tetradontoidea</taxon>
        <taxon>Tetraodontidae</taxon>
        <taxon>Tetraodon</taxon>
    </lineage>
</organism>
<feature type="compositionally biased region" description="Polar residues" evidence="1">
    <location>
        <begin position="56"/>
        <end position="69"/>
    </location>
</feature>
<evidence type="ECO:0000256" key="1">
    <source>
        <dbReference type="SAM" id="MobiDB-lite"/>
    </source>
</evidence>
<comment type="caution">
    <text evidence="2">The sequence shown here is derived from an EMBL/GenBank/DDBJ whole genome shotgun (WGS) entry which is preliminary data.</text>
</comment>
<gene>
    <name evidence="2" type="ORF">GSTENG00003024001</name>
</gene>
<feature type="region of interest" description="Disordered" evidence="1">
    <location>
        <begin position="45"/>
        <end position="70"/>
    </location>
</feature>
<dbReference type="AlphaFoldDB" id="Q4TD25"/>